<keyword evidence="2" id="KW-0472">Membrane</keyword>
<dbReference type="RefSeq" id="XP_022295004.1">
    <property type="nucleotide sequence ID" value="XM_022439296.1"/>
</dbReference>
<dbReference type="Gene3D" id="1.10.238.10">
    <property type="entry name" value="EF-hand"/>
    <property type="match status" value="1"/>
</dbReference>
<organism evidence="3 4">
    <name type="scientific">Crassostrea virginica</name>
    <name type="common">Eastern oyster</name>
    <dbReference type="NCBI Taxonomy" id="6565"/>
    <lineage>
        <taxon>Eukaryota</taxon>
        <taxon>Metazoa</taxon>
        <taxon>Spiralia</taxon>
        <taxon>Lophotrochozoa</taxon>
        <taxon>Mollusca</taxon>
        <taxon>Bivalvia</taxon>
        <taxon>Autobranchia</taxon>
        <taxon>Pteriomorphia</taxon>
        <taxon>Ostreida</taxon>
        <taxon>Ostreoidea</taxon>
        <taxon>Ostreidae</taxon>
        <taxon>Crassostrea</taxon>
    </lineage>
</organism>
<evidence type="ECO:0000256" key="1">
    <source>
        <dbReference type="SAM" id="MobiDB-lite"/>
    </source>
</evidence>
<dbReference type="OrthoDB" id="6080763at2759"/>
<protein>
    <submittedName>
        <fullName evidence="4">Uncharacterized protein LOC111105124</fullName>
    </submittedName>
</protein>
<gene>
    <name evidence="4" type="primary">LOC111105124</name>
</gene>
<proteinExistence type="predicted"/>
<reference evidence="4" key="1">
    <citation type="submission" date="2025-08" db="UniProtKB">
        <authorList>
            <consortium name="RefSeq"/>
        </authorList>
    </citation>
    <scope>IDENTIFICATION</scope>
    <source>
        <tissue evidence="4">Whole sample</tissue>
    </source>
</reference>
<dbReference type="KEGG" id="cvn:111105124"/>
<evidence type="ECO:0000313" key="3">
    <source>
        <dbReference type="Proteomes" id="UP000694844"/>
    </source>
</evidence>
<dbReference type="AlphaFoldDB" id="A0A8B8AXI1"/>
<sequence>MEKFGLPPSSSTGHPGPGKAGRKGALGHDVGVVPAGDPLGIIAPPAYDEIFDKPRKSTDTSGKAVKVRNTTPIRDVIQNNYYKDDRNLWEKLHEWFELSVLQWIIWISVLAFGISYIVFGIKFRGGCFKDHFDNKGKKIESEDLTQFMQAEGGVVCATVLVVLFFLRLPRLVAAKRTKQLPQVSLEERKKFDGLIFFVCFALHVASFGVCVAGATKIIPLYKDAPNNTTVVCDPEFYDFYYHAKIAQLVVFMPYAAYNLITWVLLLGTQKQWFLRRKLRQWARLLDADQHGVISQDDMKITNEKLERLRKLIGGRKTALSASEQKKWWNAHVFKHGAGKDISVNQLVAYMESVIGVGPNHERANRVKGTVTGWFNFFTTSEYLKKNVILGENDFVKFWTILANVDEYHSRTMFARQFPSPLTMNGFVEDFKSLLSNPDFFDEYSNRIFNVIRFQPKKVCCNHYV</sequence>
<keyword evidence="2" id="KW-1133">Transmembrane helix</keyword>
<feature type="transmembrane region" description="Helical" evidence="2">
    <location>
        <begin position="100"/>
        <end position="119"/>
    </location>
</feature>
<feature type="transmembrane region" description="Helical" evidence="2">
    <location>
        <begin position="152"/>
        <end position="173"/>
    </location>
</feature>
<dbReference type="Proteomes" id="UP000694844">
    <property type="component" value="Chromosome 7"/>
</dbReference>
<name>A0A8B8AXI1_CRAVI</name>
<evidence type="ECO:0000256" key="2">
    <source>
        <dbReference type="SAM" id="Phobius"/>
    </source>
</evidence>
<keyword evidence="2" id="KW-0812">Transmembrane</keyword>
<accession>A0A8B8AXI1</accession>
<feature type="region of interest" description="Disordered" evidence="1">
    <location>
        <begin position="1"/>
        <end position="27"/>
    </location>
</feature>
<feature type="transmembrane region" description="Helical" evidence="2">
    <location>
        <begin position="194"/>
        <end position="218"/>
    </location>
</feature>
<feature type="compositionally biased region" description="Low complexity" evidence="1">
    <location>
        <begin position="1"/>
        <end position="14"/>
    </location>
</feature>
<dbReference type="GeneID" id="111105124"/>
<evidence type="ECO:0000313" key="4">
    <source>
        <dbReference type="RefSeq" id="XP_022295004.1"/>
    </source>
</evidence>
<feature type="transmembrane region" description="Helical" evidence="2">
    <location>
        <begin position="245"/>
        <end position="267"/>
    </location>
</feature>
<keyword evidence="3" id="KW-1185">Reference proteome</keyword>